<dbReference type="Proteomes" id="UP001150830">
    <property type="component" value="Unassembled WGS sequence"/>
</dbReference>
<evidence type="ECO:0000259" key="2">
    <source>
        <dbReference type="Pfam" id="PF17409"/>
    </source>
</evidence>
<keyword evidence="4" id="KW-1185">Reference proteome</keyword>
<feature type="domain" description="MoaF C-terminal" evidence="2">
    <location>
        <begin position="158"/>
        <end position="267"/>
    </location>
</feature>
<evidence type="ECO:0000313" key="4">
    <source>
        <dbReference type="Proteomes" id="UP001150830"/>
    </source>
</evidence>
<dbReference type="InterPro" id="IPR024724">
    <property type="entry name" value="MoaF_N"/>
</dbReference>
<evidence type="ECO:0000313" key="3">
    <source>
        <dbReference type="EMBL" id="MCY0966308.1"/>
    </source>
</evidence>
<name>A0A9X3IUL8_9GAMM</name>
<gene>
    <name evidence="3" type="ORF">OUO13_14020</name>
</gene>
<sequence>MNSPSWIPVGALGAAFQHDNHCLPVVTDLAGRTFTLYFENGWVIRHDFHDHQNLTWDMTAPDGEHLIGHDQYQATRIRDQIYFVDFIKSSERATTVSLVLNLAEQVFVAVQGQLPDQTERLLPIPTRIAEGKALTPVSTTFLRGSIDQPVTADMPLPAVTSDLIGKRIEYRYSPLEVYEHIYLNPMSYTWHCIKGAELGLADTDACYYYRISTDLYLFVWCEKIIPTLGVIMIDLTALKTTGKILGYESSESEALHNFAVGAHARIRSVIDAE</sequence>
<evidence type="ECO:0000259" key="1">
    <source>
        <dbReference type="Pfam" id="PF10703"/>
    </source>
</evidence>
<dbReference type="EMBL" id="JAPNOA010000039">
    <property type="protein sequence ID" value="MCY0966308.1"/>
    <property type="molecule type" value="Genomic_DNA"/>
</dbReference>
<organism evidence="3 4">
    <name type="scientific">Parathalassolituus penaei</name>
    <dbReference type="NCBI Taxonomy" id="2997323"/>
    <lineage>
        <taxon>Bacteria</taxon>
        <taxon>Pseudomonadati</taxon>
        <taxon>Pseudomonadota</taxon>
        <taxon>Gammaproteobacteria</taxon>
        <taxon>Oceanospirillales</taxon>
        <taxon>Oceanospirillaceae</taxon>
        <taxon>Parathalassolituus</taxon>
    </lineage>
</organism>
<accession>A0A9X3IUL8</accession>
<reference evidence="3" key="1">
    <citation type="submission" date="2022-11" db="EMBL/GenBank/DDBJ databases">
        <title>Parathalassolutuus dongxingensis gen. nov., sp. nov., a novel member of family Oceanospirillaceae isolated from a coastal shrimp pond in Guangxi, China.</title>
        <authorList>
            <person name="Chen H."/>
        </authorList>
    </citation>
    <scope>NUCLEOTIDE SEQUENCE</scope>
    <source>
        <strain evidence="3">G-43</strain>
    </source>
</reference>
<comment type="caution">
    <text evidence="3">The sequence shown here is derived from an EMBL/GenBank/DDBJ whole genome shotgun (WGS) entry which is preliminary data.</text>
</comment>
<dbReference type="RefSeq" id="WP_283174516.1">
    <property type="nucleotide sequence ID" value="NZ_JAPNOA010000039.1"/>
</dbReference>
<dbReference type="Pfam" id="PF10703">
    <property type="entry name" value="MoaF"/>
    <property type="match status" value="1"/>
</dbReference>
<feature type="domain" description="Molybdenum cofactor biosynthesis protein F N-terminal" evidence="1">
    <location>
        <begin position="5"/>
        <end position="116"/>
    </location>
</feature>
<dbReference type="AlphaFoldDB" id="A0A9X3IUL8"/>
<proteinExistence type="predicted"/>
<dbReference type="InterPro" id="IPR035348">
    <property type="entry name" value="MoaF_C"/>
</dbReference>
<dbReference type="Pfam" id="PF17409">
    <property type="entry name" value="MoaF_C"/>
    <property type="match status" value="1"/>
</dbReference>
<dbReference type="InterPro" id="IPR012674">
    <property type="entry name" value="Calycin"/>
</dbReference>
<dbReference type="Gene3D" id="2.40.128.20">
    <property type="match status" value="2"/>
</dbReference>
<protein>
    <submittedName>
        <fullName evidence="3">MoaF N-terminal domain-containing protein</fullName>
    </submittedName>
</protein>